<dbReference type="PROSITE" id="PS50975">
    <property type="entry name" value="ATP_GRASP"/>
    <property type="match status" value="1"/>
</dbReference>
<name>A0A069D2W5_WEIOS</name>
<proteinExistence type="predicted"/>
<dbReference type="Gene3D" id="3.30.1490.20">
    <property type="entry name" value="ATP-grasp fold, A domain"/>
    <property type="match status" value="1"/>
</dbReference>
<dbReference type="Gene3D" id="3.40.50.20">
    <property type="match status" value="1"/>
</dbReference>
<dbReference type="eggNOG" id="COG0026">
    <property type="taxonomic scope" value="Bacteria"/>
</dbReference>
<dbReference type="InterPro" id="IPR011761">
    <property type="entry name" value="ATP-grasp"/>
</dbReference>
<evidence type="ECO:0000256" key="2">
    <source>
        <dbReference type="ARBA" id="ARBA00022755"/>
    </source>
</evidence>
<dbReference type="InterPro" id="IPR013815">
    <property type="entry name" value="ATP_grasp_subdomain_1"/>
</dbReference>
<dbReference type="GO" id="GO:0046872">
    <property type="term" value="F:metal ion binding"/>
    <property type="evidence" value="ECO:0007669"/>
    <property type="project" value="InterPro"/>
</dbReference>
<evidence type="ECO:0000256" key="4">
    <source>
        <dbReference type="PROSITE-ProRule" id="PRU00409"/>
    </source>
</evidence>
<feature type="domain" description="ATP-grasp" evidence="5">
    <location>
        <begin position="111"/>
        <end position="297"/>
    </location>
</feature>
<dbReference type="EMBL" id="DF820497">
    <property type="protein sequence ID" value="GAK31746.1"/>
    <property type="molecule type" value="Genomic_DNA"/>
</dbReference>
<evidence type="ECO:0000313" key="6">
    <source>
        <dbReference type="EMBL" id="GAK31746.1"/>
    </source>
</evidence>
<dbReference type="RefSeq" id="WP_027699683.1">
    <property type="nucleotide sequence ID" value="NZ_DF820497.1"/>
</dbReference>
<keyword evidence="2" id="KW-0658">Purine biosynthesis</keyword>
<dbReference type="Pfam" id="PF02222">
    <property type="entry name" value="ATP-grasp"/>
    <property type="match status" value="1"/>
</dbReference>
<protein>
    <submittedName>
        <fullName evidence="6">Phosphoribosylaminoimidazole carboxylase</fullName>
    </submittedName>
</protein>
<dbReference type="Gene3D" id="3.30.470.20">
    <property type="entry name" value="ATP-grasp fold, B domain"/>
    <property type="match status" value="1"/>
</dbReference>
<evidence type="ECO:0000313" key="7">
    <source>
        <dbReference type="Proteomes" id="UP000030643"/>
    </source>
</evidence>
<dbReference type="InterPro" id="IPR003135">
    <property type="entry name" value="ATP-grasp_carboxylate-amine"/>
</dbReference>
<sequence length="376" mass="42027">MQEPILPGATIGIYGENMASSDLILAAQKMGYQTAALSVNAKAPILNYADYKFVIQADNWQQVNAEFSAISNMVTYASAWLPSQLIDELAVEKLPQGKEMLDLTDDHAMSRALFESQSMNILPYTMVSTLDEVETAAKKLGFPVVIKPIFKHQHHEKTVVLHGEWDLGNVASLIDGSTLIVQTWLENVREFAITAVRGQNGDYVFYPIRQTELDEYGLRRAWTLDKLTSDFQTEVQTIARRLGDALAYVGAYSVSFLYSDSGFLYVRDLAAGITETMKLYELATNISVPEQHLRALTGQALVEVKPIAPVVLMPFTHEQLTALYRHWQIKPEWRISMFGIDSSTGPQAGYVLASGLPLDDLLNQLKIANIWKFSEK</sequence>
<accession>A0A069D2W5</accession>
<evidence type="ECO:0000256" key="3">
    <source>
        <dbReference type="ARBA" id="ARBA00022840"/>
    </source>
</evidence>
<dbReference type="GO" id="GO:0005829">
    <property type="term" value="C:cytosol"/>
    <property type="evidence" value="ECO:0007669"/>
    <property type="project" value="TreeGrafter"/>
</dbReference>
<keyword evidence="7" id="KW-1185">Reference proteome</keyword>
<dbReference type="STRING" id="1329250.WOSG25_140490"/>
<keyword evidence="3 4" id="KW-0067">ATP-binding</keyword>
<dbReference type="PANTHER" id="PTHR11609:SF5">
    <property type="entry name" value="PHOSPHORIBOSYLAMINOIMIDAZOLE CARBOXYLASE"/>
    <property type="match status" value="1"/>
</dbReference>
<dbReference type="Proteomes" id="UP000030643">
    <property type="component" value="Unassembled WGS sequence"/>
</dbReference>
<dbReference type="SUPFAM" id="SSF56059">
    <property type="entry name" value="Glutathione synthetase ATP-binding domain-like"/>
    <property type="match status" value="1"/>
</dbReference>
<keyword evidence="1 4" id="KW-0547">Nucleotide-binding</keyword>
<dbReference type="AlphaFoldDB" id="A0A069D2W5"/>
<dbReference type="GO" id="GO:0006164">
    <property type="term" value="P:purine nucleotide biosynthetic process"/>
    <property type="evidence" value="ECO:0007669"/>
    <property type="project" value="UniProtKB-KW"/>
</dbReference>
<dbReference type="PANTHER" id="PTHR11609">
    <property type="entry name" value="PURINE BIOSYNTHESIS PROTEIN 6/7, PUR6/7"/>
    <property type="match status" value="1"/>
</dbReference>
<dbReference type="OrthoDB" id="9804625at2"/>
<evidence type="ECO:0000259" key="5">
    <source>
        <dbReference type="PROSITE" id="PS50975"/>
    </source>
</evidence>
<reference evidence="7" key="1">
    <citation type="journal article" date="2014" name="Genome Announc.">
        <title>Draft genome sequence of Weissella oryzae SG25T, isolated from fermented rice grains.</title>
        <authorList>
            <person name="Tanizawa Y."/>
            <person name="Fujisawa T."/>
            <person name="Mochizuki T."/>
            <person name="Kaminuma E."/>
            <person name="Suzuki Y."/>
            <person name="Nakamura Y."/>
            <person name="Tohno M."/>
        </authorList>
    </citation>
    <scope>NUCLEOTIDE SEQUENCE [LARGE SCALE GENOMIC DNA]</scope>
    <source>
        <strain evidence="7">DSM 25784 / JCM 18191 / LMG 30913 / SG25</strain>
    </source>
</reference>
<organism evidence="6 7">
    <name type="scientific">Weissella oryzae (strain DSM 25784 / JCM 18191 / LMG 30913 / SG25)</name>
    <dbReference type="NCBI Taxonomy" id="1329250"/>
    <lineage>
        <taxon>Bacteria</taxon>
        <taxon>Bacillati</taxon>
        <taxon>Bacillota</taxon>
        <taxon>Bacilli</taxon>
        <taxon>Lactobacillales</taxon>
        <taxon>Lactobacillaceae</taxon>
        <taxon>Weissella</taxon>
    </lineage>
</organism>
<gene>
    <name evidence="6" type="primary">purK</name>
    <name evidence="6" type="ORF">WOSG25_140490</name>
</gene>
<dbReference type="GO" id="GO:0005524">
    <property type="term" value="F:ATP binding"/>
    <property type="evidence" value="ECO:0007669"/>
    <property type="project" value="UniProtKB-UniRule"/>
</dbReference>
<evidence type="ECO:0000256" key="1">
    <source>
        <dbReference type="ARBA" id="ARBA00022741"/>
    </source>
</evidence>